<dbReference type="AlphaFoldDB" id="A0A0E9U3L8"/>
<reference evidence="1" key="1">
    <citation type="submission" date="2014-11" db="EMBL/GenBank/DDBJ databases">
        <authorList>
            <person name="Amaro Gonzalez C."/>
        </authorList>
    </citation>
    <scope>NUCLEOTIDE SEQUENCE</scope>
</reference>
<proteinExistence type="predicted"/>
<dbReference type="EMBL" id="GBXM01048822">
    <property type="protein sequence ID" value="JAH59755.1"/>
    <property type="molecule type" value="Transcribed_RNA"/>
</dbReference>
<evidence type="ECO:0000313" key="1">
    <source>
        <dbReference type="EMBL" id="JAH59755.1"/>
    </source>
</evidence>
<reference evidence="1" key="2">
    <citation type="journal article" date="2015" name="Fish Shellfish Immunol.">
        <title>Early steps in the European eel (Anguilla anguilla)-Vibrio vulnificus interaction in the gills: Role of the RtxA13 toxin.</title>
        <authorList>
            <person name="Callol A."/>
            <person name="Pajuelo D."/>
            <person name="Ebbesson L."/>
            <person name="Teles M."/>
            <person name="MacKenzie S."/>
            <person name="Amaro C."/>
        </authorList>
    </citation>
    <scope>NUCLEOTIDE SEQUENCE</scope>
</reference>
<sequence>MVDFESDFTQSSVLKQCNGGL</sequence>
<protein>
    <submittedName>
        <fullName evidence="1">Uncharacterized protein</fullName>
    </submittedName>
</protein>
<name>A0A0E9U3L8_ANGAN</name>
<organism evidence="1">
    <name type="scientific">Anguilla anguilla</name>
    <name type="common">European freshwater eel</name>
    <name type="synonym">Muraena anguilla</name>
    <dbReference type="NCBI Taxonomy" id="7936"/>
    <lineage>
        <taxon>Eukaryota</taxon>
        <taxon>Metazoa</taxon>
        <taxon>Chordata</taxon>
        <taxon>Craniata</taxon>
        <taxon>Vertebrata</taxon>
        <taxon>Euteleostomi</taxon>
        <taxon>Actinopterygii</taxon>
        <taxon>Neopterygii</taxon>
        <taxon>Teleostei</taxon>
        <taxon>Anguilliformes</taxon>
        <taxon>Anguillidae</taxon>
        <taxon>Anguilla</taxon>
    </lineage>
</organism>
<accession>A0A0E9U3L8</accession>